<proteinExistence type="predicted"/>
<keyword evidence="2" id="KW-1185">Reference proteome</keyword>
<organism evidence="1 2">
    <name type="scientific">Acaulospora colombiana</name>
    <dbReference type="NCBI Taxonomy" id="27376"/>
    <lineage>
        <taxon>Eukaryota</taxon>
        <taxon>Fungi</taxon>
        <taxon>Fungi incertae sedis</taxon>
        <taxon>Mucoromycota</taxon>
        <taxon>Glomeromycotina</taxon>
        <taxon>Glomeromycetes</taxon>
        <taxon>Diversisporales</taxon>
        <taxon>Acaulosporaceae</taxon>
        <taxon>Acaulospora</taxon>
    </lineage>
</organism>
<evidence type="ECO:0000313" key="1">
    <source>
        <dbReference type="EMBL" id="CAG8496961.1"/>
    </source>
</evidence>
<dbReference type="Proteomes" id="UP000789525">
    <property type="component" value="Unassembled WGS sequence"/>
</dbReference>
<gene>
    <name evidence="1" type="ORF">ACOLOM_LOCUS2626</name>
</gene>
<comment type="caution">
    <text evidence="1">The sequence shown here is derived from an EMBL/GenBank/DDBJ whole genome shotgun (WGS) entry which is preliminary data.</text>
</comment>
<reference evidence="1" key="1">
    <citation type="submission" date="2021-06" db="EMBL/GenBank/DDBJ databases">
        <authorList>
            <person name="Kallberg Y."/>
            <person name="Tangrot J."/>
            <person name="Rosling A."/>
        </authorList>
    </citation>
    <scope>NUCLEOTIDE SEQUENCE</scope>
    <source>
        <strain evidence="1">CL356</strain>
    </source>
</reference>
<sequence>MMELFPSPLDTLSSISGKLWNRRGRFVYRIHKQARDLASACVPVILEKDAACNIYPQWMLHRTQSNIMSSSHLNLPSQAVVEPSFNSAA</sequence>
<dbReference type="EMBL" id="CAJVPT010003525">
    <property type="protein sequence ID" value="CAG8496961.1"/>
    <property type="molecule type" value="Genomic_DNA"/>
</dbReference>
<protein>
    <submittedName>
        <fullName evidence="1">10546_t:CDS:1</fullName>
    </submittedName>
</protein>
<name>A0ACA9KW60_9GLOM</name>
<evidence type="ECO:0000313" key="2">
    <source>
        <dbReference type="Proteomes" id="UP000789525"/>
    </source>
</evidence>
<accession>A0ACA9KW60</accession>